<dbReference type="Pfam" id="PF07519">
    <property type="entry name" value="Tannase"/>
    <property type="match status" value="1"/>
</dbReference>
<dbReference type="Gene3D" id="3.40.50.1820">
    <property type="entry name" value="alpha/beta hydrolase"/>
    <property type="match status" value="1"/>
</dbReference>
<protein>
    <recommendedName>
        <fullName evidence="8">Carboxylic ester hydrolase</fullName>
        <ecNumber evidence="8">3.1.1.-</ecNumber>
    </recommendedName>
</protein>
<keyword evidence="4" id="KW-0732">Signal</keyword>
<keyword evidence="7" id="KW-1015">Disulfide bond</keyword>
<dbReference type="Proteomes" id="UP000191612">
    <property type="component" value="Unassembled WGS sequence"/>
</dbReference>
<dbReference type="EMBL" id="MDYO01000003">
    <property type="protein sequence ID" value="OQE02026.1"/>
    <property type="molecule type" value="Genomic_DNA"/>
</dbReference>
<keyword evidence="10" id="KW-1185">Reference proteome</keyword>
<dbReference type="SUPFAM" id="SSF53474">
    <property type="entry name" value="alpha/beta-Hydrolases"/>
    <property type="match status" value="1"/>
</dbReference>
<keyword evidence="6" id="KW-0106">Calcium</keyword>
<dbReference type="GO" id="GO:0017000">
    <property type="term" value="P:antibiotic biosynthetic process"/>
    <property type="evidence" value="ECO:0007669"/>
    <property type="project" value="UniProtKB-ARBA"/>
</dbReference>
<comment type="similarity">
    <text evidence="1 8">Belongs to the tannase family.</text>
</comment>
<dbReference type="EC" id="3.1.1.-" evidence="8"/>
<evidence type="ECO:0000256" key="7">
    <source>
        <dbReference type="ARBA" id="ARBA00023157"/>
    </source>
</evidence>
<name>A0A1V6RK76_9EURO</name>
<evidence type="ECO:0000256" key="5">
    <source>
        <dbReference type="ARBA" id="ARBA00022801"/>
    </source>
</evidence>
<dbReference type="GO" id="GO:0072330">
    <property type="term" value="P:monocarboxylic acid biosynthetic process"/>
    <property type="evidence" value="ECO:0007669"/>
    <property type="project" value="UniProtKB-ARBA"/>
</dbReference>
<keyword evidence="2" id="KW-0719">Serine esterase</keyword>
<evidence type="ECO:0000313" key="10">
    <source>
        <dbReference type="Proteomes" id="UP000191612"/>
    </source>
</evidence>
<accession>A0A1V6RK76</accession>
<sequence length="529" mass="58301">MDIWNFDPSGPMMPMVPMSLTQVCSREAIALPELQGAEILEMTVAQVRSYSTSTGEVWDTDPLDIAGLDVCNLTVTYTHPKWNDTIHVETWLPLSGWNGRFQASGGGGWVTGSTQGLAIRASQGYAVSTTDGGHAADSHPDEWALNLDGSVNLHLLEDFASLALHELAVIGKSITTSFYGKPPAYSYWNGCSTGGRQGLMVAQRFPDDFDGIVAAAPAINWASFIPAEFWPQLLMNQMNVYPELCEFNALRDAAIQACDGLDGVRDRVLSAPAACEFDPLSVVGQPYDCNGVLRTITKEAAILAYQIWKGPVGPDQSQRWHGMNYDASFSLLPRVECNTHEGVKRCSGLPFTICEEWLRLFVLNDREFDLTTLSFEQYDALLDESKTKYDHIIGTADSDLSGFRAAGGKMITWHGLADEAIYANGTSDYYQKVLERDPSAAEFYRYFEAPGVAHCQASSSSAPYPQDVLESLIAWVEEGRAPETLRAEWKDPATQSTLMRRELCQWPLVARYVGGDITQATSFTCDTHF</sequence>
<gene>
    <name evidence="9" type="ORF">PENSOL_c003G07179</name>
</gene>
<proteinExistence type="inferred from homology"/>
<evidence type="ECO:0000256" key="2">
    <source>
        <dbReference type="ARBA" id="ARBA00022487"/>
    </source>
</evidence>
<keyword evidence="5 8" id="KW-0378">Hydrolase</keyword>
<comment type="caution">
    <text evidence="9">The sequence shown here is derived from an EMBL/GenBank/DDBJ whole genome shotgun (WGS) entry which is preliminary data.</text>
</comment>
<evidence type="ECO:0000256" key="3">
    <source>
        <dbReference type="ARBA" id="ARBA00022723"/>
    </source>
</evidence>
<dbReference type="PANTHER" id="PTHR33938">
    <property type="entry name" value="FERULOYL ESTERASE B-RELATED"/>
    <property type="match status" value="1"/>
</dbReference>
<dbReference type="AlphaFoldDB" id="A0A1V6RK76"/>
<dbReference type="GO" id="GO:0030600">
    <property type="term" value="F:feruloyl esterase activity"/>
    <property type="evidence" value="ECO:0007669"/>
    <property type="project" value="UniProtKB-ARBA"/>
</dbReference>
<evidence type="ECO:0000256" key="6">
    <source>
        <dbReference type="ARBA" id="ARBA00022837"/>
    </source>
</evidence>
<dbReference type="PANTHER" id="PTHR33938:SF8">
    <property type="entry name" value="CARBOXYLIC ESTER HYDROLASE"/>
    <property type="match status" value="1"/>
</dbReference>
<dbReference type="InterPro" id="IPR011118">
    <property type="entry name" value="Tannase/feruloyl_esterase"/>
</dbReference>
<dbReference type="InterPro" id="IPR029058">
    <property type="entry name" value="AB_hydrolase_fold"/>
</dbReference>
<evidence type="ECO:0000313" key="9">
    <source>
        <dbReference type="EMBL" id="OQE02026.1"/>
    </source>
</evidence>
<organism evidence="9 10">
    <name type="scientific">Penicillium solitum</name>
    <dbReference type="NCBI Taxonomy" id="60172"/>
    <lineage>
        <taxon>Eukaryota</taxon>
        <taxon>Fungi</taxon>
        <taxon>Dikarya</taxon>
        <taxon>Ascomycota</taxon>
        <taxon>Pezizomycotina</taxon>
        <taxon>Eurotiomycetes</taxon>
        <taxon>Eurotiomycetidae</taxon>
        <taxon>Eurotiales</taxon>
        <taxon>Aspergillaceae</taxon>
        <taxon>Penicillium</taxon>
    </lineage>
</organism>
<keyword evidence="3" id="KW-0479">Metal-binding</keyword>
<dbReference type="STRING" id="60172.A0A1V6RK76"/>
<evidence type="ECO:0000256" key="8">
    <source>
        <dbReference type="RuleBase" id="RU361238"/>
    </source>
</evidence>
<reference evidence="10" key="1">
    <citation type="journal article" date="2017" name="Nat. Microbiol.">
        <title>Global analysis of biosynthetic gene clusters reveals vast potential of secondary metabolite production in Penicillium species.</title>
        <authorList>
            <person name="Nielsen J.C."/>
            <person name="Grijseels S."/>
            <person name="Prigent S."/>
            <person name="Ji B."/>
            <person name="Dainat J."/>
            <person name="Nielsen K.F."/>
            <person name="Frisvad J.C."/>
            <person name="Workman M."/>
            <person name="Nielsen J."/>
        </authorList>
    </citation>
    <scope>NUCLEOTIDE SEQUENCE [LARGE SCALE GENOMIC DNA]</scope>
    <source>
        <strain evidence="10">IBT 29525</strain>
    </source>
</reference>
<dbReference type="GO" id="GO:0046872">
    <property type="term" value="F:metal ion binding"/>
    <property type="evidence" value="ECO:0007669"/>
    <property type="project" value="UniProtKB-KW"/>
</dbReference>
<evidence type="ECO:0000256" key="4">
    <source>
        <dbReference type="ARBA" id="ARBA00022729"/>
    </source>
</evidence>
<evidence type="ECO:0000256" key="1">
    <source>
        <dbReference type="ARBA" id="ARBA00006249"/>
    </source>
</evidence>